<protein>
    <submittedName>
        <fullName evidence="1">Uncharacterized protein</fullName>
    </submittedName>
</protein>
<proteinExistence type="predicted"/>
<dbReference type="EMBL" id="PDXD01000108">
    <property type="protein sequence ID" value="RYN61613.1"/>
    <property type="molecule type" value="Genomic_DNA"/>
</dbReference>
<sequence>MATPGIVLSTHGRAHEHHCIPCKSSRYHLLTWKHVVISPEQMKAILDEALPPSFQAFISNQPILSPTVVAHNLVDWYWDPDEEVWLDQTLEVLVDIGATAFCVGLCRELDQFDIALSGRKPLVQSFRTSGTWFYSQEGTPAEDSETASSRVYRKQMKFRQSSGETFGQAIVAVQLIVSLSTMLQWYSTRFCIAR</sequence>
<evidence type="ECO:0000313" key="1">
    <source>
        <dbReference type="EMBL" id="RYN61613.1"/>
    </source>
</evidence>
<dbReference type="Proteomes" id="UP000291422">
    <property type="component" value="Unassembled WGS sequence"/>
</dbReference>
<comment type="caution">
    <text evidence="1">The sequence shown here is derived from an EMBL/GenBank/DDBJ whole genome shotgun (WGS) entry which is preliminary data.</text>
</comment>
<dbReference type="AlphaFoldDB" id="A0A4Q4MW49"/>
<organism evidence="1 2">
    <name type="scientific">Alternaria alternata</name>
    <name type="common">Alternaria rot fungus</name>
    <name type="synonym">Torula alternata</name>
    <dbReference type="NCBI Taxonomy" id="5599"/>
    <lineage>
        <taxon>Eukaryota</taxon>
        <taxon>Fungi</taxon>
        <taxon>Dikarya</taxon>
        <taxon>Ascomycota</taxon>
        <taxon>Pezizomycotina</taxon>
        <taxon>Dothideomycetes</taxon>
        <taxon>Pleosporomycetidae</taxon>
        <taxon>Pleosporales</taxon>
        <taxon>Pleosporineae</taxon>
        <taxon>Pleosporaceae</taxon>
        <taxon>Alternaria</taxon>
        <taxon>Alternaria sect. Alternaria</taxon>
        <taxon>Alternaria alternata complex</taxon>
    </lineage>
</organism>
<name>A0A4Q4MW49_ALTAL</name>
<reference evidence="2" key="1">
    <citation type="journal article" date="2019" name="bioRxiv">
        <title>Genomics, evolutionary history and diagnostics of the Alternaria alternata species group including apple and Asian pear pathotypes.</title>
        <authorList>
            <person name="Armitage A.D."/>
            <person name="Cockerton H.M."/>
            <person name="Sreenivasaprasad S."/>
            <person name="Woodhall J.W."/>
            <person name="Lane C.R."/>
            <person name="Harrison R.J."/>
            <person name="Clarkson J.P."/>
        </authorList>
    </citation>
    <scope>NUCLEOTIDE SEQUENCE [LARGE SCALE GENOMIC DNA]</scope>
    <source>
        <strain evidence="2">FERA 1177</strain>
    </source>
</reference>
<accession>A0A4Q4MW49</accession>
<gene>
    <name evidence="1" type="ORF">AA0117_g12974</name>
</gene>
<evidence type="ECO:0000313" key="2">
    <source>
        <dbReference type="Proteomes" id="UP000291422"/>
    </source>
</evidence>